<feature type="compositionally biased region" description="Basic residues" evidence="1">
    <location>
        <begin position="91"/>
        <end position="101"/>
    </location>
</feature>
<feature type="compositionally biased region" description="Low complexity" evidence="1">
    <location>
        <begin position="524"/>
        <end position="536"/>
    </location>
</feature>
<protein>
    <submittedName>
        <fullName evidence="2">Uncharacterized protein</fullName>
    </submittedName>
</protein>
<evidence type="ECO:0000256" key="1">
    <source>
        <dbReference type="SAM" id="MobiDB-lite"/>
    </source>
</evidence>
<reference evidence="2 3" key="1">
    <citation type="submission" date="2021-03" db="EMBL/GenBank/DDBJ databases">
        <authorList>
            <person name="King G.J."/>
            <person name="Bancroft I."/>
            <person name="Baten A."/>
            <person name="Bloomfield J."/>
            <person name="Borpatragohain P."/>
            <person name="He Z."/>
            <person name="Irish N."/>
            <person name="Irwin J."/>
            <person name="Liu K."/>
            <person name="Mauleon R.P."/>
            <person name="Moore J."/>
            <person name="Morris R."/>
            <person name="Ostergaard L."/>
            <person name="Wang B."/>
            <person name="Wells R."/>
        </authorList>
    </citation>
    <scope>NUCLEOTIDE SEQUENCE [LARGE SCALE GENOMIC DNA]</scope>
    <source>
        <strain evidence="2">R-o-18</strain>
        <tissue evidence="2">Leaf</tissue>
    </source>
</reference>
<feature type="region of interest" description="Disordered" evidence="1">
    <location>
        <begin position="485"/>
        <end position="578"/>
    </location>
</feature>
<dbReference type="EMBL" id="JADBGQ010000001">
    <property type="protein sequence ID" value="KAG5414619.1"/>
    <property type="molecule type" value="Genomic_DNA"/>
</dbReference>
<feature type="compositionally biased region" description="Acidic residues" evidence="1">
    <location>
        <begin position="537"/>
        <end position="546"/>
    </location>
</feature>
<feature type="compositionally biased region" description="Basic and acidic residues" evidence="1">
    <location>
        <begin position="547"/>
        <end position="556"/>
    </location>
</feature>
<gene>
    <name evidence="2" type="primary">A01g504810.1_BraROA</name>
    <name evidence="2" type="ORF">IGI04_002186</name>
</gene>
<feature type="non-terminal residue" evidence="2">
    <location>
        <position position="1"/>
    </location>
</feature>
<feature type="compositionally biased region" description="Low complexity" evidence="1">
    <location>
        <begin position="225"/>
        <end position="237"/>
    </location>
</feature>
<keyword evidence="3" id="KW-1185">Reference proteome</keyword>
<sequence length="642" mass="69807">NDELRNGVTKDAFIRIKQEYSGVEPTPLAAKPTKLVKLAGLRPGCNPSPTMSPPPSPLVSVATVSVDLWVSLRDEGENASGSGSETPRSVARPRRWARRGVRSGQTERLDWESRLPCVLGPCKSRLSLFTRKQQKLLNKAREMEGVPDLSALLKGRLQLLSKKSAPVDPSETTDSGGVGAFGDRGVSKEGASNSNDEGISVEPSAPSPKKKKKDKKTTEKPAGETSPLLSASLATSSEGQGTKKKKKKRTRDEATSRDEGTAMDDAIPVERPKKKTKKKAAGTEPGSSVVVPTPIGAVREDDATPNAPLEKKRKALAQRSGYGSESAGGEKSVPGSSTSRGPRLEGSLPKKGRVEYPDRVEFLYDEKTPLILNPLRCAELTRQIRGGTKELPQLEDLFFRDEYIDVATLRARSDGSMNFLVERYDTTLKQTIAQLGAADKLAATRLKVIERVRAELKQGNEKAAKEKEVLRVKFEELENKLKADRAAKKELSVHRESREKEGLEEIPEKGSPIAGEGIERVGVEDPVVVSDSSSGDQDGEGDDDAGEISRLRPSEEEKTDDVVEGEAVSSPPGVDLLASTRPEETVTPIAENPAEPFGSFRSCCIFVLRSRLNEYSNFENKELILRVEGSFVRFLSDDRIAG</sequence>
<feature type="compositionally biased region" description="Basic and acidic residues" evidence="1">
    <location>
        <begin position="250"/>
        <end position="260"/>
    </location>
</feature>
<feature type="region of interest" description="Disordered" evidence="1">
    <location>
        <begin position="162"/>
        <end position="352"/>
    </location>
</feature>
<feature type="compositionally biased region" description="Basic and acidic residues" evidence="1">
    <location>
        <begin position="485"/>
        <end position="508"/>
    </location>
</feature>
<organism evidence="2 3">
    <name type="scientific">Brassica rapa subsp. trilocularis</name>
    <dbReference type="NCBI Taxonomy" id="1813537"/>
    <lineage>
        <taxon>Eukaryota</taxon>
        <taxon>Viridiplantae</taxon>
        <taxon>Streptophyta</taxon>
        <taxon>Embryophyta</taxon>
        <taxon>Tracheophyta</taxon>
        <taxon>Spermatophyta</taxon>
        <taxon>Magnoliopsida</taxon>
        <taxon>eudicotyledons</taxon>
        <taxon>Gunneridae</taxon>
        <taxon>Pentapetalae</taxon>
        <taxon>rosids</taxon>
        <taxon>malvids</taxon>
        <taxon>Brassicales</taxon>
        <taxon>Brassicaceae</taxon>
        <taxon>Brassiceae</taxon>
        <taxon>Brassica</taxon>
    </lineage>
</organism>
<feature type="region of interest" description="Disordered" evidence="1">
    <location>
        <begin position="75"/>
        <end position="107"/>
    </location>
</feature>
<proteinExistence type="predicted"/>
<dbReference type="Proteomes" id="UP000823674">
    <property type="component" value="Chromosome A01"/>
</dbReference>
<evidence type="ECO:0000313" key="3">
    <source>
        <dbReference type="Proteomes" id="UP000823674"/>
    </source>
</evidence>
<accession>A0ABQ7NUU2</accession>
<name>A0ABQ7NUU2_BRACM</name>
<comment type="caution">
    <text evidence="2">The sequence shown here is derived from an EMBL/GenBank/DDBJ whole genome shotgun (WGS) entry which is preliminary data.</text>
</comment>
<evidence type="ECO:0000313" key="2">
    <source>
        <dbReference type="EMBL" id="KAG5414619.1"/>
    </source>
</evidence>